<sequence length="111" mass="12774">MAFDLRQVVAAFLTLSMFTMLGNMIKQDHFDSYEWVHSVVREECTVKVFDKGLLSEGVLEDRMAKLLQIALKCIYKYADARPTMSQVAKMMHSLKEEDDKSIMSEIDSKDT</sequence>
<dbReference type="Gramene" id="ONK58606">
    <property type="protein sequence ID" value="ONK58606"/>
    <property type="gene ID" value="A4U43_C09F14790"/>
</dbReference>
<dbReference type="PANTHER" id="PTHR48010">
    <property type="entry name" value="OS05G0588300 PROTEIN"/>
    <property type="match status" value="1"/>
</dbReference>
<keyword evidence="3" id="KW-1185">Reference proteome</keyword>
<feature type="signal peptide" evidence="1">
    <location>
        <begin position="1"/>
        <end position="24"/>
    </location>
</feature>
<organism evidence="2 3">
    <name type="scientific">Asparagus officinalis</name>
    <name type="common">Garden asparagus</name>
    <dbReference type="NCBI Taxonomy" id="4686"/>
    <lineage>
        <taxon>Eukaryota</taxon>
        <taxon>Viridiplantae</taxon>
        <taxon>Streptophyta</taxon>
        <taxon>Embryophyta</taxon>
        <taxon>Tracheophyta</taxon>
        <taxon>Spermatophyta</taxon>
        <taxon>Magnoliopsida</taxon>
        <taxon>Liliopsida</taxon>
        <taxon>Asparagales</taxon>
        <taxon>Asparagaceae</taxon>
        <taxon>Asparagoideae</taxon>
        <taxon>Asparagus</taxon>
    </lineage>
</organism>
<protein>
    <recommendedName>
        <fullName evidence="4">Serine-threonine/tyrosine-protein kinase catalytic domain-containing protein</fullName>
    </recommendedName>
</protein>
<dbReference type="InterPro" id="IPR050994">
    <property type="entry name" value="At_inactive_RLKs"/>
</dbReference>
<evidence type="ECO:0000256" key="1">
    <source>
        <dbReference type="SAM" id="SignalP"/>
    </source>
</evidence>
<dbReference type="Gene3D" id="1.10.510.10">
    <property type="entry name" value="Transferase(Phosphotransferase) domain 1"/>
    <property type="match status" value="1"/>
</dbReference>
<dbReference type="Proteomes" id="UP000243459">
    <property type="component" value="Chromosome 9"/>
</dbReference>
<dbReference type="PANTHER" id="PTHR48010:SF22">
    <property type="entry name" value="OS09G0376600 PROTEIN"/>
    <property type="match status" value="1"/>
</dbReference>
<dbReference type="EMBL" id="CM007389">
    <property type="protein sequence ID" value="ONK58606.1"/>
    <property type="molecule type" value="Genomic_DNA"/>
</dbReference>
<proteinExistence type="predicted"/>
<reference evidence="3" key="1">
    <citation type="journal article" date="2017" name="Nat. Commun.">
        <title>The asparagus genome sheds light on the origin and evolution of a young Y chromosome.</title>
        <authorList>
            <person name="Harkess A."/>
            <person name="Zhou J."/>
            <person name="Xu C."/>
            <person name="Bowers J.E."/>
            <person name="Van der Hulst R."/>
            <person name="Ayyampalayam S."/>
            <person name="Mercati F."/>
            <person name="Riccardi P."/>
            <person name="McKain M.R."/>
            <person name="Kakrana A."/>
            <person name="Tang H."/>
            <person name="Ray J."/>
            <person name="Groenendijk J."/>
            <person name="Arikit S."/>
            <person name="Mathioni S.M."/>
            <person name="Nakano M."/>
            <person name="Shan H."/>
            <person name="Telgmann-Rauber A."/>
            <person name="Kanno A."/>
            <person name="Yue Z."/>
            <person name="Chen H."/>
            <person name="Li W."/>
            <person name="Chen Y."/>
            <person name="Xu X."/>
            <person name="Zhang Y."/>
            <person name="Luo S."/>
            <person name="Chen H."/>
            <person name="Gao J."/>
            <person name="Mao Z."/>
            <person name="Pires J.C."/>
            <person name="Luo M."/>
            <person name="Kudrna D."/>
            <person name="Wing R.A."/>
            <person name="Meyers B.C."/>
            <person name="Yi K."/>
            <person name="Kong H."/>
            <person name="Lavrijsen P."/>
            <person name="Sunseri F."/>
            <person name="Falavigna A."/>
            <person name="Ye Y."/>
            <person name="Leebens-Mack J.H."/>
            <person name="Chen G."/>
        </authorList>
    </citation>
    <scope>NUCLEOTIDE SEQUENCE [LARGE SCALE GENOMIC DNA]</scope>
    <source>
        <strain evidence="3">cv. DH0086</strain>
    </source>
</reference>
<dbReference type="AlphaFoldDB" id="A0A5P1ECF5"/>
<evidence type="ECO:0008006" key="4">
    <source>
        <dbReference type="Google" id="ProtNLM"/>
    </source>
</evidence>
<feature type="chain" id="PRO_5024385522" description="Serine-threonine/tyrosine-protein kinase catalytic domain-containing protein" evidence="1">
    <location>
        <begin position="25"/>
        <end position="111"/>
    </location>
</feature>
<accession>A0A5P1ECF5</accession>
<keyword evidence="1" id="KW-0732">Signal</keyword>
<gene>
    <name evidence="2" type="ORF">A4U43_C09F14790</name>
</gene>
<name>A0A5P1ECF5_ASPOF</name>
<evidence type="ECO:0000313" key="3">
    <source>
        <dbReference type="Proteomes" id="UP000243459"/>
    </source>
</evidence>
<evidence type="ECO:0000313" key="2">
    <source>
        <dbReference type="EMBL" id="ONK58606.1"/>
    </source>
</evidence>